<protein>
    <submittedName>
        <fullName evidence="1">Uncharacterized protein</fullName>
    </submittedName>
</protein>
<evidence type="ECO:0000313" key="1">
    <source>
        <dbReference type="EMBL" id="KAK7045927.1"/>
    </source>
</evidence>
<dbReference type="EMBL" id="JAXCGZ010021659">
    <property type="protein sequence ID" value="KAK7045927.1"/>
    <property type="molecule type" value="Genomic_DNA"/>
</dbReference>
<reference evidence="1 2" key="1">
    <citation type="submission" date="2023-11" db="EMBL/GenBank/DDBJ databases">
        <title>Halocaridina rubra genome assembly.</title>
        <authorList>
            <person name="Smith C."/>
        </authorList>
    </citation>
    <scope>NUCLEOTIDE SEQUENCE [LARGE SCALE GENOMIC DNA]</scope>
    <source>
        <strain evidence="1">EP-1</strain>
        <tissue evidence="1">Whole</tissue>
    </source>
</reference>
<proteinExistence type="predicted"/>
<gene>
    <name evidence="1" type="ORF">SK128_008402</name>
</gene>
<dbReference type="Proteomes" id="UP001381693">
    <property type="component" value="Unassembled WGS sequence"/>
</dbReference>
<accession>A0AAN8ZUE4</accession>
<comment type="caution">
    <text evidence="1">The sequence shown here is derived from an EMBL/GenBank/DDBJ whole genome shotgun (WGS) entry which is preliminary data.</text>
</comment>
<dbReference type="AlphaFoldDB" id="A0AAN8ZUE4"/>
<organism evidence="1 2">
    <name type="scientific">Halocaridina rubra</name>
    <name type="common">Hawaiian red shrimp</name>
    <dbReference type="NCBI Taxonomy" id="373956"/>
    <lineage>
        <taxon>Eukaryota</taxon>
        <taxon>Metazoa</taxon>
        <taxon>Ecdysozoa</taxon>
        <taxon>Arthropoda</taxon>
        <taxon>Crustacea</taxon>
        <taxon>Multicrustacea</taxon>
        <taxon>Malacostraca</taxon>
        <taxon>Eumalacostraca</taxon>
        <taxon>Eucarida</taxon>
        <taxon>Decapoda</taxon>
        <taxon>Pleocyemata</taxon>
        <taxon>Caridea</taxon>
        <taxon>Atyoidea</taxon>
        <taxon>Atyidae</taxon>
        <taxon>Halocaridina</taxon>
    </lineage>
</organism>
<evidence type="ECO:0000313" key="2">
    <source>
        <dbReference type="Proteomes" id="UP001381693"/>
    </source>
</evidence>
<sequence length="52" mass="5372">VPLPWMCGMGQVGPIGRSPAGTGPNPQQWCPTTAVISPVNSSNSLAWTLVLP</sequence>
<name>A0AAN8ZUE4_HALRR</name>
<feature type="non-terminal residue" evidence="1">
    <location>
        <position position="1"/>
    </location>
</feature>
<keyword evidence="2" id="KW-1185">Reference proteome</keyword>